<dbReference type="Proteomes" id="UP000053424">
    <property type="component" value="Unassembled WGS sequence"/>
</dbReference>
<organism evidence="2 3">
    <name type="scientific">Hebeloma cylindrosporum</name>
    <dbReference type="NCBI Taxonomy" id="76867"/>
    <lineage>
        <taxon>Eukaryota</taxon>
        <taxon>Fungi</taxon>
        <taxon>Dikarya</taxon>
        <taxon>Basidiomycota</taxon>
        <taxon>Agaricomycotina</taxon>
        <taxon>Agaricomycetes</taxon>
        <taxon>Agaricomycetidae</taxon>
        <taxon>Agaricales</taxon>
        <taxon>Agaricineae</taxon>
        <taxon>Hymenogastraceae</taxon>
        <taxon>Hebeloma</taxon>
    </lineage>
</organism>
<name>A0A0C3CBY7_HEBCY</name>
<dbReference type="AlphaFoldDB" id="A0A0C3CBY7"/>
<dbReference type="HOGENOM" id="CLU_2922832_0_0_1"/>
<proteinExistence type="predicted"/>
<accession>A0A0C3CBY7</accession>
<evidence type="ECO:0000313" key="2">
    <source>
        <dbReference type="EMBL" id="KIM41754.1"/>
    </source>
</evidence>
<evidence type="ECO:0000313" key="3">
    <source>
        <dbReference type="Proteomes" id="UP000053424"/>
    </source>
</evidence>
<reference evidence="2 3" key="1">
    <citation type="submission" date="2014-04" db="EMBL/GenBank/DDBJ databases">
        <authorList>
            <consortium name="DOE Joint Genome Institute"/>
            <person name="Kuo A."/>
            <person name="Gay G."/>
            <person name="Dore J."/>
            <person name="Kohler A."/>
            <person name="Nagy L.G."/>
            <person name="Floudas D."/>
            <person name="Copeland A."/>
            <person name="Barry K.W."/>
            <person name="Cichocki N."/>
            <person name="Veneault-Fourrey C."/>
            <person name="LaButti K."/>
            <person name="Lindquist E.A."/>
            <person name="Lipzen A."/>
            <person name="Lundell T."/>
            <person name="Morin E."/>
            <person name="Murat C."/>
            <person name="Sun H."/>
            <person name="Tunlid A."/>
            <person name="Henrissat B."/>
            <person name="Grigoriev I.V."/>
            <person name="Hibbett D.S."/>
            <person name="Martin F."/>
            <person name="Nordberg H.P."/>
            <person name="Cantor M.N."/>
            <person name="Hua S.X."/>
        </authorList>
    </citation>
    <scope>NUCLEOTIDE SEQUENCE [LARGE SCALE GENOMIC DNA]</scope>
    <source>
        <strain evidence="3">h7</strain>
    </source>
</reference>
<evidence type="ECO:0000256" key="1">
    <source>
        <dbReference type="SAM" id="Phobius"/>
    </source>
</evidence>
<dbReference type="EMBL" id="KN831779">
    <property type="protein sequence ID" value="KIM41754.1"/>
    <property type="molecule type" value="Genomic_DNA"/>
</dbReference>
<keyword evidence="1" id="KW-1133">Transmembrane helix</keyword>
<gene>
    <name evidence="2" type="ORF">M413DRAFT_444997</name>
</gene>
<keyword evidence="1" id="KW-0472">Membrane</keyword>
<sequence>MSPGDPSIPEKRAYFTTPMMILSNAIVSVWFRAKQINSPTRALIQRELPLLGKKGTLLLFM</sequence>
<keyword evidence="1" id="KW-0812">Transmembrane</keyword>
<feature type="transmembrane region" description="Helical" evidence="1">
    <location>
        <begin position="12"/>
        <end position="31"/>
    </location>
</feature>
<keyword evidence="3" id="KW-1185">Reference proteome</keyword>
<protein>
    <submittedName>
        <fullName evidence="2">Uncharacterized protein</fullName>
    </submittedName>
</protein>
<reference evidence="3" key="2">
    <citation type="submission" date="2015-01" db="EMBL/GenBank/DDBJ databases">
        <title>Evolutionary Origins and Diversification of the Mycorrhizal Mutualists.</title>
        <authorList>
            <consortium name="DOE Joint Genome Institute"/>
            <consortium name="Mycorrhizal Genomics Consortium"/>
            <person name="Kohler A."/>
            <person name="Kuo A."/>
            <person name="Nagy L.G."/>
            <person name="Floudas D."/>
            <person name="Copeland A."/>
            <person name="Barry K.W."/>
            <person name="Cichocki N."/>
            <person name="Veneault-Fourrey C."/>
            <person name="LaButti K."/>
            <person name="Lindquist E.A."/>
            <person name="Lipzen A."/>
            <person name="Lundell T."/>
            <person name="Morin E."/>
            <person name="Murat C."/>
            <person name="Riley R."/>
            <person name="Ohm R."/>
            <person name="Sun H."/>
            <person name="Tunlid A."/>
            <person name="Henrissat B."/>
            <person name="Grigoriev I.V."/>
            <person name="Hibbett D.S."/>
            <person name="Martin F."/>
        </authorList>
    </citation>
    <scope>NUCLEOTIDE SEQUENCE [LARGE SCALE GENOMIC DNA]</scope>
    <source>
        <strain evidence="3">h7</strain>
    </source>
</reference>